<evidence type="ECO:0000313" key="5">
    <source>
        <dbReference type="Proteomes" id="UP001562425"/>
    </source>
</evidence>
<sequence length="345" mass="39393">MDRFSCGGTGPCRKRFHPECAGFRNLSLDQLSYLLWFCDPCQRELPMLRIALQRLAQVRRTCHRWKAVVDGSTVLSRKFMLDRDYEPSCLPPAVEAVKLCRARIVAVDPWWSSLGEKLVEISLDNCIISVTRLASMLQHAPNLKSIELDCLDVGVVMNEWSHCVTVANFWMNQMDKLVLHQCARTIRKRRGQKASERKVHSKSEPVATEERASAEVEFDSGKLIRRIAEAECDLQDSSFFTGAIEKILPVLKQAHIREIHISSEANANDSLAAKYITAQFRKFETTEQQHCRAKEEMQFAANTYLCYLESVRKLKELNAAYSGRGERSIRETADMVGFKLPHDPK</sequence>
<dbReference type="InterPro" id="IPR037667">
    <property type="entry name" value="FMC1_homologue"/>
</dbReference>
<dbReference type="Proteomes" id="UP001562425">
    <property type="component" value="Unassembled WGS sequence"/>
</dbReference>
<name>A0ABD1DRV7_CULPP</name>
<dbReference type="PANTHER" id="PTHR31716:SF1">
    <property type="entry name" value="PROTEIN FMC1 HOMOLOG"/>
    <property type="match status" value="1"/>
</dbReference>
<evidence type="ECO:0000256" key="2">
    <source>
        <dbReference type="ARBA" id="ARBA00013846"/>
    </source>
</evidence>
<reference evidence="4 5" key="1">
    <citation type="submission" date="2024-05" db="EMBL/GenBank/DDBJ databases">
        <title>Culex pipiens pipiens assembly and annotation.</title>
        <authorList>
            <person name="Alout H."/>
            <person name="Durand T."/>
        </authorList>
    </citation>
    <scope>NUCLEOTIDE SEQUENCE [LARGE SCALE GENOMIC DNA]</scope>
    <source>
        <strain evidence="4">HA-2024</strain>
        <tissue evidence="4">Whole body</tissue>
    </source>
</reference>
<accession>A0ABD1DRV7</accession>
<keyword evidence="5" id="KW-1185">Reference proteome</keyword>
<evidence type="ECO:0000256" key="1">
    <source>
        <dbReference type="ARBA" id="ARBA00009058"/>
    </source>
</evidence>
<dbReference type="CDD" id="cd20271">
    <property type="entry name" value="Complex1_LYR_FMC1"/>
    <property type="match status" value="1"/>
</dbReference>
<dbReference type="InterPro" id="IPR011011">
    <property type="entry name" value="Znf_FYVE_PHD"/>
</dbReference>
<feature type="region of interest" description="Disordered" evidence="3">
    <location>
        <begin position="190"/>
        <end position="211"/>
    </location>
</feature>
<gene>
    <name evidence="4" type="ORF">pipiens_006129</name>
</gene>
<feature type="compositionally biased region" description="Basic and acidic residues" evidence="3">
    <location>
        <begin position="193"/>
        <end position="211"/>
    </location>
</feature>
<comment type="caution">
    <text evidence="4">The sequence shown here is derived from an EMBL/GenBank/DDBJ whole genome shotgun (WGS) entry which is preliminary data.</text>
</comment>
<dbReference type="PANTHER" id="PTHR31716">
    <property type="entry name" value="PROTEIN FMC1 HOMOLOG"/>
    <property type="match status" value="1"/>
</dbReference>
<proteinExistence type="inferred from homology"/>
<comment type="similarity">
    <text evidence="1">Belongs to the FMC1 family.</text>
</comment>
<evidence type="ECO:0000256" key="3">
    <source>
        <dbReference type="SAM" id="MobiDB-lite"/>
    </source>
</evidence>
<dbReference type="EMBL" id="JBEHCU010003119">
    <property type="protein sequence ID" value="KAL1402353.1"/>
    <property type="molecule type" value="Genomic_DNA"/>
</dbReference>
<dbReference type="SUPFAM" id="SSF57903">
    <property type="entry name" value="FYVE/PHD zinc finger"/>
    <property type="match status" value="1"/>
</dbReference>
<protein>
    <recommendedName>
        <fullName evidence="2">Protein FMC1 homolog</fullName>
    </recommendedName>
</protein>
<dbReference type="AlphaFoldDB" id="A0ABD1DRV7"/>
<evidence type="ECO:0000313" key="4">
    <source>
        <dbReference type="EMBL" id="KAL1402353.1"/>
    </source>
</evidence>
<organism evidence="4 5">
    <name type="scientific">Culex pipiens pipiens</name>
    <name type="common">Northern house mosquito</name>
    <dbReference type="NCBI Taxonomy" id="38569"/>
    <lineage>
        <taxon>Eukaryota</taxon>
        <taxon>Metazoa</taxon>
        <taxon>Ecdysozoa</taxon>
        <taxon>Arthropoda</taxon>
        <taxon>Hexapoda</taxon>
        <taxon>Insecta</taxon>
        <taxon>Pterygota</taxon>
        <taxon>Neoptera</taxon>
        <taxon>Endopterygota</taxon>
        <taxon>Diptera</taxon>
        <taxon>Nematocera</taxon>
        <taxon>Culicoidea</taxon>
        <taxon>Culicidae</taxon>
        <taxon>Culicinae</taxon>
        <taxon>Culicini</taxon>
        <taxon>Culex</taxon>
        <taxon>Culex</taxon>
    </lineage>
</organism>